<dbReference type="EMBL" id="JBHMFI010000001">
    <property type="protein sequence ID" value="MFB9072416.1"/>
    <property type="molecule type" value="Genomic_DNA"/>
</dbReference>
<name>A0ABV5G0F2_9MICC</name>
<gene>
    <name evidence="2" type="ORF">ACFFX0_14910</name>
</gene>
<protein>
    <submittedName>
        <fullName evidence="2">Uncharacterized protein</fullName>
    </submittedName>
</protein>
<organism evidence="2 3">
    <name type="scientific">Citricoccus parietis</name>
    <dbReference type="NCBI Taxonomy" id="592307"/>
    <lineage>
        <taxon>Bacteria</taxon>
        <taxon>Bacillati</taxon>
        <taxon>Actinomycetota</taxon>
        <taxon>Actinomycetes</taxon>
        <taxon>Micrococcales</taxon>
        <taxon>Micrococcaceae</taxon>
        <taxon>Citricoccus</taxon>
    </lineage>
</organism>
<feature type="region of interest" description="Disordered" evidence="1">
    <location>
        <begin position="34"/>
        <end position="86"/>
    </location>
</feature>
<evidence type="ECO:0000313" key="2">
    <source>
        <dbReference type="EMBL" id="MFB9072416.1"/>
    </source>
</evidence>
<reference evidence="2 3" key="1">
    <citation type="submission" date="2024-09" db="EMBL/GenBank/DDBJ databases">
        <authorList>
            <person name="Sun Q."/>
            <person name="Mori K."/>
        </authorList>
    </citation>
    <scope>NUCLEOTIDE SEQUENCE [LARGE SCALE GENOMIC DNA]</scope>
    <source>
        <strain evidence="2 3">CCM 7609</strain>
    </source>
</reference>
<dbReference type="Proteomes" id="UP001589575">
    <property type="component" value="Unassembled WGS sequence"/>
</dbReference>
<sequence>MAGGVIRGRVLGRVHRFSVGRSGRPVTARLDQALTHTTGSPPCPRSSSTSCPSPRSLTRRARPSPGPCPASVSPDSHRSAKAAASN</sequence>
<proteinExistence type="predicted"/>
<evidence type="ECO:0000256" key="1">
    <source>
        <dbReference type="SAM" id="MobiDB-lite"/>
    </source>
</evidence>
<accession>A0ABV5G0F2</accession>
<keyword evidence="3" id="KW-1185">Reference proteome</keyword>
<comment type="caution">
    <text evidence="2">The sequence shown here is derived from an EMBL/GenBank/DDBJ whole genome shotgun (WGS) entry which is preliminary data.</text>
</comment>
<feature type="compositionally biased region" description="Low complexity" evidence="1">
    <location>
        <begin position="37"/>
        <end position="56"/>
    </location>
</feature>
<evidence type="ECO:0000313" key="3">
    <source>
        <dbReference type="Proteomes" id="UP001589575"/>
    </source>
</evidence>